<proteinExistence type="predicted"/>
<feature type="region of interest" description="Disordered" evidence="1">
    <location>
        <begin position="1"/>
        <end position="81"/>
    </location>
</feature>
<evidence type="ECO:0000256" key="1">
    <source>
        <dbReference type="SAM" id="MobiDB-lite"/>
    </source>
</evidence>
<name>A0AAI8YD82_9PEZI</name>
<dbReference type="EMBL" id="CAUWAG010000003">
    <property type="protein sequence ID" value="CAJ2500475.1"/>
    <property type="molecule type" value="Genomic_DNA"/>
</dbReference>
<organism evidence="2 3">
    <name type="scientific">Anthostomella pinea</name>
    <dbReference type="NCBI Taxonomy" id="933095"/>
    <lineage>
        <taxon>Eukaryota</taxon>
        <taxon>Fungi</taxon>
        <taxon>Dikarya</taxon>
        <taxon>Ascomycota</taxon>
        <taxon>Pezizomycotina</taxon>
        <taxon>Sordariomycetes</taxon>
        <taxon>Xylariomycetidae</taxon>
        <taxon>Xylariales</taxon>
        <taxon>Xylariaceae</taxon>
        <taxon>Anthostomella</taxon>
    </lineage>
</organism>
<evidence type="ECO:0000313" key="3">
    <source>
        <dbReference type="Proteomes" id="UP001295740"/>
    </source>
</evidence>
<keyword evidence="3" id="KW-1185">Reference proteome</keyword>
<dbReference type="Proteomes" id="UP001295740">
    <property type="component" value="Unassembled WGS sequence"/>
</dbReference>
<reference evidence="2" key="1">
    <citation type="submission" date="2023-10" db="EMBL/GenBank/DDBJ databases">
        <authorList>
            <person name="Hackl T."/>
        </authorList>
    </citation>
    <scope>NUCLEOTIDE SEQUENCE</scope>
</reference>
<evidence type="ECO:0000313" key="2">
    <source>
        <dbReference type="EMBL" id="CAJ2500475.1"/>
    </source>
</evidence>
<gene>
    <name evidence="2" type="ORF">KHLLAP_LOCUS943</name>
</gene>
<feature type="compositionally biased region" description="Low complexity" evidence="1">
    <location>
        <begin position="45"/>
        <end position="57"/>
    </location>
</feature>
<comment type="caution">
    <text evidence="2">The sequence shown here is derived from an EMBL/GenBank/DDBJ whole genome shotgun (WGS) entry which is preliminary data.</text>
</comment>
<feature type="compositionally biased region" description="Basic and acidic residues" evidence="1">
    <location>
        <begin position="30"/>
        <end position="41"/>
    </location>
</feature>
<sequence length="81" mass="8853">MSQARSSGLDRSPEASHQVDQQVHQLGRPWEGKHRGQEKDTPQSAGQEATGQETGGTLDRWAAQDMKDEPYHDIGAVAKKG</sequence>
<dbReference type="AlphaFoldDB" id="A0AAI8YD82"/>
<accession>A0AAI8YD82</accession>
<protein>
    <submittedName>
        <fullName evidence="2">Uu.00g033280.m01.CDS01</fullName>
    </submittedName>
</protein>